<dbReference type="Pfam" id="PF11738">
    <property type="entry name" value="DUF3298"/>
    <property type="match status" value="1"/>
</dbReference>
<protein>
    <recommendedName>
        <fullName evidence="1">DUF3298 domain-containing protein</fullName>
    </recommendedName>
</protein>
<dbReference type="InterPro" id="IPR021729">
    <property type="entry name" value="DUF3298"/>
</dbReference>
<dbReference type="Gene3D" id="3.90.640.20">
    <property type="entry name" value="Heat-shock cognate protein, ATPase"/>
    <property type="match status" value="1"/>
</dbReference>
<accession>A0A6S6U914</accession>
<name>A0A6S6U914_9BACT</name>
<dbReference type="AlphaFoldDB" id="A0A6S6U914"/>
<dbReference type="Gene3D" id="3.30.565.40">
    <property type="entry name" value="Fervidobacterium nodosum Rt17-B1 like"/>
    <property type="match status" value="1"/>
</dbReference>
<dbReference type="InterPro" id="IPR037126">
    <property type="entry name" value="PdaC/RsiV-like_sf"/>
</dbReference>
<gene>
    <name evidence="2" type="ORF">HELGO_WM1880</name>
</gene>
<sequence>MGIYSRLLLLTLLLGLFVQAEETFINTKGLNLAHITHSNKYCKSTKGTNILCQKKELTYLDYEDAQLPDFLSSVKEHIAPIVDKYFATNLKKNTLKNIQDLDEDIAGQWYNERDIKLFSKTPHTYTLSDASSGYTGGAHGFYNLELDNYDIITKEKLTLPDLFLKDYNITLHQIAEEHYKQLRGLKPTQSLTDDNWFDNIFLLADNFAITKKGLYFFYNQYEVQPYASGNIEFMLPYSKIHHLVDPKGALSFVIKSM</sequence>
<proteinExistence type="predicted"/>
<organism evidence="2">
    <name type="scientific">uncultured Sulfurovum sp</name>
    <dbReference type="NCBI Taxonomy" id="269237"/>
    <lineage>
        <taxon>Bacteria</taxon>
        <taxon>Pseudomonadati</taxon>
        <taxon>Campylobacterota</taxon>
        <taxon>Epsilonproteobacteria</taxon>
        <taxon>Campylobacterales</taxon>
        <taxon>Sulfurovaceae</taxon>
        <taxon>Sulfurovum</taxon>
        <taxon>environmental samples</taxon>
    </lineage>
</organism>
<feature type="domain" description="DUF3298" evidence="1">
    <location>
        <begin position="161"/>
        <end position="238"/>
    </location>
</feature>
<evidence type="ECO:0000259" key="1">
    <source>
        <dbReference type="Pfam" id="PF11738"/>
    </source>
</evidence>
<evidence type="ECO:0000313" key="2">
    <source>
        <dbReference type="EMBL" id="CAA6828178.1"/>
    </source>
</evidence>
<dbReference type="EMBL" id="CACVAS010000170">
    <property type="protein sequence ID" value="CAA6828178.1"/>
    <property type="molecule type" value="Genomic_DNA"/>
</dbReference>
<reference evidence="2" key="1">
    <citation type="submission" date="2020-01" db="EMBL/GenBank/DDBJ databases">
        <authorList>
            <person name="Meier V. D."/>
            <person name="Meier V D."/>
        </authorList>
    </citation>
    <scope>NUCLEOTIDE SEQUENCE</scope>
    <source>
        <strain evidence="2">HLG_WM_MAG_01</strain>
    </source>
</reference>